<feature type="compositionally biased region" description="Low complexity" evidence="1">
    <location>
        <begin position="420"/>
        <end position="447"/>
    </location>
</feature>
<evidence type="ECO:0000313" key="2">
    <source>
        <dbReference type="EMBL" id="CTR08284.1"/>
    </source>
</evidence>
<feature type="compositionally biased region" description="Pro residues" evidence="1">
    <location>
        <begin position="286"/>
        <end position="303"/>
    </location>
</feature>
<feature type="compositionally biased region" description="Low complexity" evidence="1">
    <location>
        <begin position="44"/>
        <end position="59"/>
    </location>
</feature>
<gene>
    <name evidence="2" type="primary">FGENESH: predicted gene_7.530</name>
    <name evidence="2" type="ORF">BN2166_0041450</name>
</gene>
<feature type="compositionally biased region" description="Low complexity" evidence="1">
    <location>
        <begin position="702"/>
        <end position="712"/>
    </location>
</feature>
<feature type="region of interest" description="Disordered" evidence="1">
    <location>
        <begin position="478"/>
        <end position="531"/>
    </location>
</feature>
<protein>
    <submittedName>
        <fullName evidence="2">FGENESH: predicted gene_7.530 protein</fullName>
    </submittedName>
</protein>
<feature type="compositionally biased region" description="Polar residues" evidence="1">
    <location>
        <begin position="62"/>
        <end position="81"/>
    </location>
</feature>
<keyword evidence="3" id="KW-1185">Reference proteome</keyword>
<feature type="region of interest" description="Disordered" evidence="1">
    <location>
        <begin position="107"/>
        <end position="183"/>
    </location>
</feature>
<feature type="region of interest" description="Disordered" evidence="1">
    <location>
        <begin position="363"/>
        <end position="385"/>
    </location>
</feature>
<accession>A0A0K3CF11</accession>
<sequence>MDYDLDIEAYCTVCDRVVPAGAPTPSHPTPPPALTRSDSGQPLASSSASGTAPSTSARSRGSDASSTQARPRRSGSTTSAGQPPVANTGKVKATAGALWRNKSMNKAFHAGGGARHGHGHGHRSHSHTSLAALAPIGGGSGAPKKPPTERRSSKPKEEIIEIVEVLDEPSRDEDREDDDVAGGGYGLYCSEECRRIDEARNQLTLAHLGGAPSHVSSSAGSSSAFARTDSFSSTTSDRPPPTMSRRRSSGMSSYAQSSVVSTLSPILSAAPTANLGGFDPTSGAFPFPPQAPSSVSPQPPLPSTSPTVGSPMMLNFGARRRSRGAEALGSYPYRPSLMERVSSSDGVDESIGSAGGVWQGAERGFSRPGSSEGPLGLPKTARSMSSGVGSLYGRSVRSARTQSFDGLATLGEAGARDSARPTSHSLRSSSHFSQPSLASYSPSLAAHPEPEHTIPRAASAQPALATSPLARNSFVVGSAPHARRSRASFGEPTLAETHPPPRAASTTPARHINGSGPHRPQRSSSSASLALMGSSLGKSYERSPWAGPKRSDSVASLSGFVAQGEMAIPSAPLPPPVSASSASTVIPASTVRRRPSHSDGRSPPRTAYSPSSASASSYAPSHSSAFSLRSSTAGSSDHPNLSSSAGSSHKGRAGSTSRSRPPGLTMTPSGTNLVLAGHPSASEVTPTSSAVATRPASTTRLPPNATAAPVANAASTNPSLLHLKSDKPVLAPKDRSFSWDRIPGVTTYLALDVDSFRAERRKSDAALALGEREEMPPPPVPSARMKDRKKLFYFGDVELVFRYPYISLHASVMIESLLRSIKRGLSQFGE</sequence>
<evidence type="ECO:0000256" key="1">
    <source>
        <dbReference type="SAM" id="MobiDB-lite"/>
    </source>
</evidence>
<feature type="compositionally biased region" description="Basic residues" evidence="1">
    <location>
        <begin position="115"/>
        <end position="126"/>
    </location>
</feature>
<feature type="compositionally biased region" description="Basic and acidic residues" evidence="1">
    <location>
        <begin position="146"/>
        <end position="159"/>
    </location>
</feature>
<reference evidence="2 3" key="1">
    <citation type="submission" date="2015-07" db="EMBL/GenBank/DDBJ databases">
        <authorList>
            <person name="Cajimat M.N.B."/>
            <person name="Milazzo M.L."/>
            <person name="Fulhorst C.F."/>
        </authorList>
    </citation>
    <scope>NUCLEOTIDE SEQUENCE [LARGE SCALE GENOMIC DNA]</scope>
    <source>
        <strain evidence="2">Single colony</strain>
    </source>
</reference>
<organism evidence="2 3">
    <name type="scientific">Rhodotorula toruloides</name>
    <name type="common">Yeast</name>
    <name type="synonym">Rhodosporidium toruloides</name>
    <dbReference type="NCBI Taxonomy" id="5286"/>
    <lineage>
        <taxon>Eukaryota</taxon>
        <taxon>Fungi</taxon>
        <taxon>Dikarya</taxon>
        <taxon>Basidiomycota</taxon>
        <taxon>Pucciniomycotina</taxon>
        <taxon>Microbotryomycetes</taxon>
        <taxon>Sporidiobolales</taxon>
        <taxon>Sporidiobolaceae</taxon>
        <taxon>Rhodotorula</taxon>
    </lineage>
</organism>
<name>A0A0K3CF11_RHOTO</name>
<dbReference type="AlphaFoldDB" id="A0A0K3CF11"/>
<feature type="region of interest" description="Disordered" evidence="1">
    <location>
        <begin position="413"/>
        <end position="462"/>
    </location>
</feature>
<feature type="compositionally biased region" description="Low complexity" evidence="1">
    <location>
        <begin position="578"/>
        <end position="590"/>
    </location>
</feature>
<dbReference type="EMBL" id="CWKI01000007">
    <property type="protein sequence ID" value="CTR08284.1"/>
    <property type="molecule type" value="Genomic_DNA"/>
</dbReference>
<proteinExistence type="predicted"/>
<feature type="compositionally biased region" description="Polar residues" evidence="1">
    <location>
        <begin position="628"/>
        <end position="647"/>
    </location>
</feature>
<evidence type="ECO:0000313" key="3">
    <source>
        <dbReference type="Proteomes" id="UP000199069"/>
    </source>
</evidence>
<feature type="compositionally biased region" description="Low complexity" evidence="1">
    <location>
        <begin position="603"/>
        <end position="627"/>
    </location>
</feature>
<feature type="region of interest" description="Disordered" evidence="1">
    <location>
        <begin position="280"/>
        <end position="314"/>
    </location>
</feature>
<dbReference type="Proteomes" id="UP000199069">
    <property type="component" value="Unassembled WGS sequence"/>
</dbReference>
<feature type="region of interest" description="Disordered" evidence="1">
    <location>
        <begin position="18"/>
        <end position="90"/>
    </location>
</feature>
<feature type="compositionally biased region" description="Polar residues" evidence="1">
    <location>
        <begin position="682"/>
        <end position="701"/>
    </location>
</feature>
<feature type="region of interest" description="Disordered" evidence="1">
    <location>
        <begin position="571"/>
        <end position="712"/>
    </location>
</feature>
<feature type="region of interest" description="Disordered" evidence="1">
    <location>
        <begin position="211"/>
        <end position="253"/>
    </location>
</feature>
<feature type="compositionally biased region" description="Low complexity" evidence="1">
    <location>
        <begin position="211"/>
        <end position="237"/>
    </location>
</feature>
<dbReference type="OMA" id="AGMRISS"/>